<keyword evidence="2" id="KW-1185">Reference proteome</keyword>
<sequence>MKNKFVTSLFRRAAVTQDPKNCPRPRVHIDLIVYRQDLAPQLSIGTNGKGSIPNTKLRTDPLLLTCLYPVHQQPAFILTPPPNPLPLIRSLKIQLSYPFNRIRTHFGRLQSPTHHLASPPQTYTATWIRTHLLPDFQFYSSPST</sequence>
<dbReference type="EMBL" id="DS178318">
    <property type="protein sequence ID" value="EFP88999.1"/>
    <property type="molecule type" value="Genomic_DNA"/>
</dbReference>
<dbReference type="KEGG" id="pgr:PGTG_15202"/>
<dbReference type="RefSeq" id="XP_003333418.1">
    <property type="nucleotide sequence ID" value="XM_003333370.1"/>
</dbReference>
<evidence type="ECO:0000313" key="1">
    <source>
        <dbReference type="EMBL" id="EFP88999.1"/>
    </source>
</evidence>
<name>E3KXC6_PUCGT</name>
<protein>
    <submittedName>
        <fullName evidence="1">Uncharacterized protein</fullName>
    </submittedName>
</protein>
<dbReference type="VEuPathDB" id="FungiDB:PGTG_15202"/>
<proteinExistence type="predicted"/>
<gene>
    <name evidence="1" type="ORF">PGTG_15202</name>
</gene>
<organism evidence="1 2">
    <name type="scientific">Puccinia graminis f. sp. tritici (strain CRL 75-36-700-3 / race SCCL)</name>
    <name type="common">Black stem rust fungus</name>
    <dbReference type="NCBI Taxonomy" id="418459"/>
    <lineage>
        <taxon>Eukaryota</taxon>
        <taxon>Fungi</taxon>
        <taxon>Dikarya</taxon>
        <taxon>Basidiomycota</taxon>
        <taxon>Pucciniomycotina</taxon>
        <taxon>Pucciniomycetes</taxon>
        <taxon>Pucciniales</taxon>
        <taxon>Pucciniaceae</taxon>
        <taxon>Puccinia</taxon>
    </lineage>
</organism>
<dbReference type="InParanoid" id="E3KXC6"/>
<dbReference type="Proteomes" id="UP000008783">
    <property type="component" value="Unassembled WGS sequence"/>
</dbReference>
<accession>E3KXC6</accession>
<dbReference type="GeneID" id="10542442"/>
<reference evidence="2" key="2">
    <citation type="journal article" date="2011" name="Proc. Natl. Acad. Sci. U.S.A.">
        <title>Obligate biotrophy features unraveled by the genomic analysis of rust fungi.</title>
        <authorList>
            <person name="Duplessis S."/>
            <person name="Cuomo C.A."/>
            <person name="Lin Y.-C."/>
            <person name="Aerts A."/>
            <person name="Tisserant E."/>
            <person name="Veneault-Fourrey C."/>
            <person name="Joly D.L."/>
            <person name="Hacquard S."/>
            <person name="Amselem J."/>
            <person name="Cantarel B.L."/>
            <person name="Chiu R."/>
            <person name="Coutinho P.M."/>
            <person name="Feau N."/>
            <person name="Field M."/>
            <person name="Frey P."/>
            <person name="Gelhaye E."/>
            <person name="Goldberg J."/>
            <person name="Grabherr M.G."/>
            <person name="Kodira C.D."/>
            <person name="Kohler A."/>
            <person name="Kuees U."/>
            <person name="Lindquist E.A."/>
            <person name="Lucas S.M."/>
            <person name="Mago R."/>
            <person name="Mauceli E."/>
            <person name="Morin E."/>
            <person name="Murat C."/>
            <person name="Pangilinan J.L."/>
            <person name="Park R."/>
            <person name="Pearson M."/>
            <person name="Quesneville H."/>
            <person name="Rouhier N."/>
            <person name="Sakthikumar S."/>
            <person name="Salamov A.A."/>
            <person name="Schmutz J."/>
            <person name="Selles B."/>
            <person name="Shapiro H."/>
            <person name="Tanguay P."/>
            <person name="Tuskan G.A."/>
            <person name="Henrissat B."/>
            <person name="Van de Peer Y."/>
            <person name="Rouze P."/>
            <person name="Ellis J.G."/>
            <person name="Dodds P.N."/>
            <person name="Schein J.E."/>
            <person name="Zhong S."/>
            <person name="Hamelin R.C."/>
            <person name="Grigoriev I.V."/>
            <person name="Szabo L.J."/>
            <person name="Martin F."/>
        </authorList>
    </citation>
    <scope>NUCLEOTIDE SEQUENCE [LARGE SCALE GENOMIC DNA]</scope>
    <source>
        <strain evidence="2">CRL 75-36-700-3 / race SCCL</strain>
    </source>
</reference>
<dbReference type="HOGENOM" id="CLU_1797434_0_0_1"/>
<dbReference type="AlphaFoldDB" id="E3KXC6"/>
<evidence type="ECO:0000313" key="2">
    <source>
        <dbReference type="Proteomes" id="UP000008783"/>
    </source>
</evidence>
<reference key="1">
    <citation type="submission" date="2007-01" db="EMBL/GenBank/DDBJ databases">
        <title>The Genome Sequence of Puccinia graminis f. sp. tritici Strain CRL 75-36-700-3.</title>
        <authorList>
            <consortium name="The Broad Institute Genome Sequencing Platform"/>
            <person name="Birren B."/>
            <person name="Lander E."/>
            <person name="Galagan J."/>
            <person name="Nusbaum C."/>
            <person name="Devon K."/>
            <person name="Cuomo C."/>
            <person name="Jaffe D."/>
            <person name="Butler J."/>
            <person name="Alvarez P."/>
            <person name="Gnerre S."/>
            <person name="Grabherr M."/>
            <person name="Mauceli E."/>
            <person name="Brockman W."/>
            <person name="Young S."/>
            <person name="LaButti K."/>
            <person name="Sykes S."/>
            <person name="DeCaprio D."/>
            <person name="Crawford M."/>
            <person name="Koehrsen M."/>
            <person name="Engels R."/>
            <person name="Montgomery P."/>
            <person name="Pearson M."/>
            <person name="Howarth C."/>
            <person name="Larson L."/>
            <person name="White J."/>
            <person name="Zeng Q."/>
            <person name="Kodira C."/>
            <person name="Yandava C."/>
            <person name="Alvarado L."/>
            <person name="O'Leary S."/>
            <person name="Szabo L."/>
            <person name="Dean R."/>
            <person name="Schein J."/>
        </authorList>
    </citation>
    <scope>NUCLEOTIDE SEQUENCE</scope>
    <source>
        <strain>CRL 75-36-700-3</strain>
    </source>
</reference>